<dbReference type="InterPro" id="IPR031107">
    <property type="entry name" value="Small_HSP"/>
</dbReference>
<keyword evidence="6" id="KW-1185">Reference proteome</keyword>
<evidence type="ECO:0000313" key="5">
    <source>
        <dbReference type="EMBL" id="GHO46663.1"/>
    </source>
</evidence>
<feature type="compositionally biased region" description="Polar residues" evidence="3">
    <location>
        <begin position="168"/>
        <end position="189"/>
    </location>
</feature>
<gene>
    <name evidence="5" type="primary">hspA-1_1</name>
    <name evidence="5" type="ORF">KSX_48260</name>
</gene>
<sequence>MSMSRFDPFGEGLSLRNAMNQLFEQSFVRPRLFGESVEAVSMPMDVYEDEHGYEIRVGMPGVKPEDINLTIHQNTLTIRGEYHQRREVTEPQAEAQNQPTQTTSSTQEEHHKQGNWLLREIHSGSFQRTVTLDRPIDVDHVTTNYENGILGIKLPLSEASRPRRINIQRGQETNQPPSVNAAQPPQQPS</sequence>
<evidence type="ECO:0000313" key="6">
    <source>
        <dbReference type="Proteomes" id="UP000612362"/>
    </source>
</evidence>
<dbReference type="EMBL" id="BNJF01000002">
    <property type="protein sequence ID" value="GHO46663.1"/>
    <property type="molecule type" value="Genomic_DNA"/>
</dbReference>
<feature type="region of interest" description="Disordered" evidence="3">
    <location>
        <begin position="167"/>
        <end position="189"/>
    </location>
</feature>
<reference evidence="5" key="1">
    <citation type="submission" date="2020-10" db="EMBL/GenBank/DDBJ databases">
        <title>Taxonomic study of unclassified bacteria belonging to the class Ktedonobacteria.</title>
        <authorList>
            <person name="Yabe S."/>
            <person name="Wang C.M."/>
            <person name="Zheng Y."/>
            <person name="Sakai Y."/>
            <person name="Cavaletti L."/>
            <person name="Monciardini P."/>
            <person name="Donadio S."/>
        </authorList>
    </citation>
    <scope>NUCLEOTIDE SEQUENCE</scope>
    <source>
        <strain evidence="5">SOSP1-1</strain>
    </source>
</reference>
<comment type="similarity">
    <text evidence="1 2">Belongs to the small heat shock protein (HSP20) family.</text>
</comment>
<evidence type="ECO:0000256" key="1">
    <source>
        <dbReference type="PROSITE-ProRule" id="PRU00285"/>
    </source>
</evidence>
<dbReference type="PROSITE" id="PS01031">
    <property type="entry name" value="SHSP"/>
    <property type="match status" value="1"/>
</dbReference>
<evidence type="ECO:0000259" key="4">
    <source>
        <dbReference type="PROSITE" id="PS01031"/>
    </source>
</evidence>
<dbReference type="AlphaFoldDB" id="A0A8J3MUI7"/>
<evidence type="ECO:0000256" key="3">
    <source>
        <dbReference type="SAM" id="MobiDB-lite"/>
    </source>
</evidence>
<accession>A0A8J3MUI7</accession>
<dbReference type="PANTHER" id="PTHR11527">
    <property type="entry name" value="HEAT-SHOCK PROTEIN 20 FAMILY MEMBER"/>
    <property type="match status" value="1"/>
</dbReference>
<dbReference type="Proteomes" id="UP000612362">
    <property type="component" value="Unassembled WGS sequence"/>
</dbReference>
<dbReference type="Pfam" id="PF00011">
    <property type="entry name" value="HSP20"/>
    <property type="match status" value="2"/>
</dbReference>
<dbReference type="SUPFAM" id="SSF49764">
    <property type="entry name" value="HSP20-like chaperones"/>
    <property type="match status" value="1"/>
</dbReference>
<feature type="domain" description="SHSP" evidence="4">
    <location>
        <begin position="35"/>
        <end position="170"/>
    </location>
</feature>
<dbReference type="InterPro" id="IPR002068">
    <property type="entry name" value="A-crystallin/Hsp20_dom"/>
</dbReference>
<comment type="caution">
    <text evidence="5">The sequence shown here is derived from an EMBL/GenBank/DDBJ whole genome shotgun (WGS) entry which is preliminary data.</text>
</comment>
<proteinExistence type="inferred from homology"/>
<organism evidence="5 6">
    <name type="scientific">Ktedonospora formicarum</name>
    <dbReference type="NCBI Taxonomy" id="2778364"/>
    <lineage>
        <taxon>Bacteria</taxon>
        <taxon>Bacillati</taxon>
        <taxon>Chloroflexota</taxon>
        <taxon>Ktedonobacteria</taxon>
        <taxon>Ktedonobacterales</taxon>
        <taxon>Ktedonobacteraceae</taxon>
        <taxon>Ktedonospora</taxon>
    </lineage>
</organism>
<name>A0A8J3MUI7_9CHLR</name>
<protein>
    <submittedName>
        <fullName evidence="5">Molecular chaperone</fullName>
    </submittedName>
</protein>
<feature type="region of interest" description="Disordered" evidence="3">
    <location>
        <begin position="86"/>
        <end position="113"/>
    </location>
</feature>
<dbReference type="Gene3D" id="2.60.40.790">
    <property type="match status" value="1"/>
</dbReference>
<dbReference type="CDD" id="cd06464">
    <property type="entry name" value="ACD_sHsps-like"/>
    <property type="match status" value="1"/>
</dbReference>
<dbReference type="RefSeq" id="WP_220196030.1">
    <property type="nucleotide sequence ID" value="NZ_BNJF01000002.1"/>
</dbReference>
<dbReference type="InterPro" id="IPR008978">
    <property type="entry name" value="HSP20-like_chaperone"/>
</dbReference>
<evidence type="ECO:0000256" key="2">
    <source>
        <dbReference type="RuleBase" id="RU003616"/>
    </source>
</evidence>